<sequence>MSGTGSAMAFLKFEASAVVILRAPATLGQMGDGLPHYLLLLVCPSVMPGRDQGNDSADDSRTAAVRPRSKQKPSRVTKPPPPPPPSSSSQQSARGRRPPRSRRAGRQDPLDFVPRGATFTNASLPVDGDSSSDQPSDDGGSQHSPSDAAAQPLSDVIMQPAVNWNKGGGGAIRTSLRGSGGTSTPVSAPASAAFDAVNDRYWRSRSASASEDEGPNSSRPSANKPDNNSGDDGRISNESAGGLVMSEDSELESDAEADNSIMLNLSTPTQNENVVQTSAINGMETFNSHANGPTETQTQMQEVRAESVIEQPPVSRDNAVSRKHNSAETIAAFESFSSKYPSPPHTLADLAREDRDMQIKYIHYNKELKNVDMNLPIRCTDCMAEGHLSEICPYKECKHCGAWGIHESRFCPAWRRCQRCRERGHDEVDCPSLLKGLASEVPCDFCGSSQHIEGECDLLWKLPKRDLGISQIFVSVCCSFCTSKEHLLGDCPIRPFSMNSSSWTLRTVDPASIANLGDTKLSLDAQNTNRDEHLTGLRIKGRANERAESDEENDDFTGATRWKPLNKQPPRTHIRFGSGIGRGRNLGEDRQDGNGGDRYIPHDYGREYRDREPFAGRSSRQRSLSPEPYPPRPRGGGSVRPAPPRSPPRGRGRHPLPPLPPPPARGGSKNKRGGSRGGKGAKNSDNRGCVSTNAPVPRSGLGTSIGFEYMRF</sequence>
<dbReference type="InterPro" id="IPR001878">
    <property type="entry name" value="Znf_CCHC"/>
</dbReference>
<dbReference type="GO" id="GO:0003676">
    <property type="term" value="F:nucleic acid binding"/>
    <property type="evidence" value="ECO:0007669"/>
    <property type="project" value="InterPro"/>
</dbReference>
<dbReference type="OrthoDB" id="7608935at2759"/>
<feature type="compositionally biased region" description="Pro residues" evidence="1">
    <location>
        <begin position="655"/>
        <end position="664"/>
    </location>
</feature>
<feature type="domain" description="CCHC-type" evidence="2">
    <location>
        <begin position="477"/>
        <end position="493"/>
    </location>
</feature>
<gene>
    <name evidence="3" type="ORF">CIHG_05298</name>
</gene>
<protein>
    <recommendedName>
        <fullName evidence="2">CCHC-type domain-containing protein</fullName>
    </recommendedName>
</protein>
<organism evidence="3 4">
    <name type="scientific">Coccidioides immitis H538.4</name>
    <dbReference type="NCBI Taxonomy" id="396776"/>
    <lineage>
        <taxon>Eukaryota</taxon>
        <taxon>Fungi</taxon>
        <taxon>Dikarya</taxon>
        <taxon>Ascomycota</taxon>
        <taxon>Pezizomycotina</taxon>
        <taxon>Eurotiomycetes</taxon>
        <taxon>Eurotiomycetidae</taxon>
        <taxon>Onygenales</taxon>
        <taxon>Onygenaceae</taxon>
        <taxon>Coccidioides</taxon>
    </lineage>
</organism>
<feature type="domain" description="CCHC-type" evidence="2">
    <location>
        <begin position="378"/>
        <end position="394"/>
    </location>
</feature>
<dbReference type="STRING" id="396776.A0A0J8RRS8"/>
<dbReference type="SMART" id="SM00343">
    <property type="entry name" value="ZnF_C2HC"/>
    <property type="match status" value="4"/>
</dbReference>
<evidence type="ECO:0000256" key="1">
    <source>
        <dbReference type="SAM" id="MobiDB-lite"/>
    </source>
</evidence>
<name>A0A0J8RRS8_COCIT</name>
<feature type="compositionally biased region" description="Basic residues" evidence="1">
    <location>
        <begin position="94"/>
        <end position="104"/>
    </location>
</feature>
<feature type="region of interest" description="Disordered" evidence="1">
    <location>
        <begin position="50"/>
        <end position="240"/>
    </location>
</feature>
<dbReference type="AlphaFoldDB" id="A0A0J8RRS8"/>
<feature type="domain" description="CCHC-type" evidence="2">
    <location>
        <begin position="416"/>
        <end position="432"/>
    </location>
</feature>
<evidence type="ECO:0000313" key="4">
    <source>
        <dbReference type="Proteomes" id="UP000054563"/>
    </source>
</evidence>
<reference evidence="4" key="1">
    <citation type="journal article" date="2010" name="Genome Res.">
        <title>Population genomic sequencing of Coccidioides fungi reveals recent hybridization and transposon control.</title>
        <authorList>
            <person name="Neafsey D.E."/>
            <person name="Barker B.M."/>
            <person name="Sharpton T.J."/>
            <person name="Stajich J.E."/>
            <person name="Park D.J."/>
            <person name="Whiston E."/>
            <person name="Hung C.-Y."/>
            <person name="McMahan C."/>
            <person name="White J."/>
            <person name="Sykes S."/>
            <person name="Heiman D."/>
            <person name="Young S."/>
            <person name="Zeng Q."/>
            <person name="Abouelleil A."/>
            <person name="Aftuck L."/>
            <person name="Bessette D."/>
            <person name="Brown A."/>
            <person name="FitzGerald M."/>
            <person name="Lui A."/>
            <person name="Macdonald J.P."/>
            <person name="Priest M."/>
            <person name="Orbach M.J."/>
            <person name="Galgiani J.N."/>
            <person name="Kirkland T.N."/>
            <person name="Cole G.T."/>
            <person name="Birren B.W."/>
            <person name="Henn M.R."/>
            <person name="Taylor J.W."/>
            <person name="Rounsley S.D."/>
        </authorList>
    </citation>
    <scope>NUCLEOTIDE SEQUENCE [LARGE SCALE GENOMIC DNA]</scope>
    <source>
        <strain evidence="4">H538.4</strain>
    </source>
</reference>
<proteinExistence type="predicted"/>
<feature type="compositionally biased region" description="Basic and acidic residues" evidence="1">
    <location>
        <begin position="599"/>
        <end position="614"/>
    </location>
</feature>
<dbReference type="GO" id="GO:0008270">
    <property type="term" value="F:zinc ion binding"/>
    <property type="evidence" value="ECO:0007669"/>
    <property type="project" value="InterPro"/>
</dbReference>
<feature type="region of interest" description="Disordered" evidence="1">
    <location>
        <begin position="538"/>
        <end position="712"/>
    </location>
</feature>
<evidence type="ECO:0000259" key="2">
    <source>
        <dbReference type="SMART" id="SM00343"/>
    </source>
</evidence>
<dbReference type="EMBL" id="DS016998">
    <property type="protein sequence ID" value="KMU87502.1"/>
    <property type="molecule type" value="Genomic_DNA"/>
</dbReference>
<accession>A0A0J8RRS8</accession>
<feature type="compositionally biased region" description="Low complexity" evidence="1">
    <location>
        <begin position="182"/>
        <end position="193"/>
    </location>
</feature>
<feature type="compositionally biased region" description="Polar residues" evidence="1">
    <location>
        <begin position="205"/>
        <end position="230"/>
    </location>
</feature>
<feature type="domain" description="CCHC-type" evidence="2">
    <location>
        <begin position="442"/>
        <end position="458"/>
    </location>
</feature>
<feature type="compositionally biased region" description="Low complexity" evidence="1">
    <location>
        <begin position="127"/>
        <end position="142"/>
    </location>
</feature>
<dbReference type="VEuPathDB" id="FungiDB:CIHG_05298"/>
<dbReference type="Proteomes" id="UP000054563">
    <property type="component" value="Unassembled WGS sequence"/>
</dbReference>
<dbReference type="eggNOG" id="KOG4400">
    <property type="taxonomic scope" value="Eukaryota"/>
</dbReference>
<evidence type="ECO:0000313" key="3">
    <source>
        <dbReference type="EMBL" id="KMU87502.1"/>
    </source>
</evidence>